<dbReference type="Proteomes" id="UP000238220">
    <property type="component" value="Unassembled WGS sequence"/>
</dbReference>
<comment type="caution">
    <text evidence="2">The sequence shown here is derived from an EMBL/GenBank/DDBJ whole genome shotgun (WGS) entry which is preliminary data.</text>
</comment>
<feature type="transmembrane region" description="Helical" evidence="1">
    <location>
        <begin position="12"/>
        <end position="32"/>
    </location>
</feature>
<organism evidence="2 3">
    <name type="scientific">Solimonas fluminis</name>
    <dbReference type="NCBI Taxonomy" id="2086571"/>
    <lineage>
        <taxon>Bacteria</taxon>
        <taxon>Pseudomonadati</taxon>
        <taxon>Pseudomonadota</taxon>
        <taxon>Gammaproteobacteria</taxon>
        <taxon>Nevskiales</taxon>
        <taxon>Nevskiaceae</taxon>
        <taxon>Solimonas</taxon>
    </lineage>
</organism>
<proteinExistence type="predicted"/>
<keyword evidence="1" id="KW-0812">Transmembrane</keyword>
<keyword evidence="1" id="KW-1133">Transmembrane helix</keyword>
<dbReference type="EMBL" id="PSNW01000001">
    <property type="protein sequence ID" value="PPE75455.1"/>
    <property type="molecule type" value="Genomic_DNA"/>
</dbReference>
<gene>
    <name evidence="2" type="ORF">C3942_00740</name>
</gene>
<evidence type="ECO:0000313" key="3">
    <source>
        <dbReference type="Proteomes" id="UP000238220"/>
    </source>
</evidence>
<keyword evidence="1" id="KW-0472">Membrane</keyword>
<name>A0A2S5TKE3_9GAMM</name>
<keyword evidence="3" id="KW-1185">Reference proteome</keyword>
<sequence length="140" mass="15045">MPKKRDAVSSLARWLLIIFLGIPALVGFLAAVSSGGTDSPASPKATAKKEDSEAVLAARACSEAQRAVRARLKAPATAEFPGCVFGMHEYVIKSNPERTKYFVQGFVDAENSFGAKLRNKFGVILTRNGESWTADKVAIE</sequence>
<accession>A0A2S5TKE3</accession>
<evidence type="ECO:0000256" key="1">
    <source>
        <dbReference type="SAM" id="Phobius"/>
    </source>
</evidence>
<evidence type="ECO:0000313" key="2">
    <source>
        <dbReference type="EMBL" id="PPE75455.1"/>
    </source>
</evidence>
<protein>
    <submittedName>
        <fullName evidence="2">Uncharacterized protein</fullName>
    </submittedName>
</protein>
<dbReference type="AlphaFoldDB" id="A0A2S5TKE3"/>
<reference evidence="2 3" key="1">
    <citation type="submission" date="2018-02" db="EMBL/GenBank/DDBJ databases">
        <title>Genome sequencing of Solimonas sp. HR-BB.</title>
        <authorList>
            <person name="Lee Y."/>
            <person name="Jeon C.O."/>
        </authorList>
    </citation>
    <scope>NUCLEOTIDE SEQUENCE [LARGE SCALE GENOMIC DNA]</scope>
    <source>
        <strain evidence="2 3">HR-BB</strain>
    </source>
</reference>